<gene>
    <name evidence="2" type="ORF">LLUT_LOCUS13859</name>
</gene>
<dbReference type="EMBL" id="CAXHTB010000009">
    <property type="protein sequence ID" value="CAL0312799.1"/>
    <property type="molecule type" value="Genomic_DNA"/>
</dbReference>
<feature type="compositionally biased region" description="Basic and acidic residues" evidence="1">
    <location>
        <begin position="106"/>
        <end position="115"/>
    </location>
</feature>
<keyword evidence="3" id="KW-1185">Reference proteome</keyword>
<feature type="compositionally biased region" description="Basic and acidic residues" evidence="1">
    <location>
        <begin position="132"/>
        <end position="148"/>
    </location>
</feature>
<proteinExistence type="predicted"/>
<evidence type="ECO:0000313" key="3">
    <source>
        <dbReference type="Proteomes" id="UP001497480"/>
    </source>
</evidence>
<reference evidence="2 3" key="1">
    <citation type="submission" date="2024-03" db="EMBL/GenBank/DDBJ databases">
        <authorList>
            <person name="Martinez-Hernandez J."/>
        </authorList>
    </citation>
    <scope>NUCLEOTIDE SEQUENCE [LARGE SCALE GENOMIC DNA]</scope>
</reference>
<feature type="region of interest" description="Disordered" evidence="1">
    <location>
        <begin position="105"/>
        <end position="154"/>
    </location>
</feature>
<dbReference type="Proteomes" id="UP001497480">
    <property type="component" value="Unassembled WGS sequence"/>
</dbReference>
<sequence>MTRVEANPVTQHLDNQSAEDMVDIDDTVVEDSLVGIEHNDSVGAKDPLVGNELNETIEFQVVEEMNNPRAAHDMKLVGRLWVDAEHKLNNMKCTKIFFGDVCGDNDNGKDGDSRGDASVNVSNGGGQYDGGNEERGLHTVVTRGEEYNTKQGAN</sequence>
<name>A0AAV1WU50_LUPLU</name>
<protein>
    <submittedName>
        <fullName evidence="2">Uncharacterized protein</fullName>
    </submittedName>
</protein>
<evidence type="ECO:0000313" key="2">
    <source>
        <dbReference type="EMBL" id="CAL0312799.1"/>
    </source>
</evidence>
<accession>A0AAV1WU50</accession>
<evidence type="ECO:0000256" key="1">
    <source>
        <dbReference type="SAM" id="MobiDB-lite"/>
    </source>
</evidence>
<comment type="caution">
    <text evidence="2">The sequence shown here is derived from an EMBL/GenBank/DDBJ whole genome shotgun (WGS) entry which is preliminary data.</text>
</comment>
<organism evidence="2 3">
    <name type="scientific">Lupinus luteus</name>
    <name type="common">European yellow lupine</name>
    <dbReference type="NCBI Taxonomy" id="3873"/>
    <lineage>
        <taxon>Eukaryota</taxon>
        <taxon>Viridiplantae</taxon>
        <taxon>Streptophyta</taxon>
        <taxon>Embryophyta</taxon>
        <taxon>Tracheophyta</taxon>
        <taxon>Spermatophyta</taxon>
        <taxon>Magnoliopsida</taxon>
        <taxon>eudicotyledons</taxon>
        <taxon>Gunneridae</taxon>
        <taxon>Pentapetalae</taxon>
        <taxon>rosids</taxon>
        <taxon>fabids</taxon>
        <taxon>Fabales</taxon>
        <taxon>Fabaceae</taxon>
        <taxon>Papilionoideae</taxon>
        <taxon>50 kb inversion clade</taxon>
        <taxon>genistoids sensu lato</taxon>
        <taxon>core genistoids</taxon>
        <taxon>Genisteae</taxon>
        <taxon>Lupinus</taxon>
    </lineage>
</organism>
<dbReference type="AlphaFoldDB" id="A0AAV1WU50"/>